<organism evidence="1 2">
    <name type="scientific">Menidia menidia</name>
    <name type="common">Atlantic silverside</name>
    <dbReference type="NCBI Taxonomy" id="238744"/>
    <lineage>
        <taxon>Eukaryota</taxon>
        <taxon>Metazoa</taxon>
        <taxon>Chordata</taxon>
        <taxon>Craniata</taxon>
        <taxon>Vertebrata</taxon>
        <taxon>Euteleostomi</taxon>
        <taxon>Actinopterygii</taxon>
        <taxon>Neopterygii</taxon>
        <taxon>Teleostei</taxon>
        <taxon>Neoteleostei</taxon>
        <taxon>Acanthomorphata</taxon>
        <taxon>Ovalentaria</taxon>
        <taxon>Atherinomorphae</taxon>
        <taxon>Atheriniformes</taxon>
        <taxon>Atherinopsidae</taxon>
        <taxon>Menidiinae</taxon>
        <taxon>Menidia</taxon>
    </lineage>
</organism>
<proteinExistence type="predicted"/>
<name>A0A8S4BD15_9TELE</name>
<accession>A0A8S4BD15</accession>
<gene>
    <name evidence="1" type="ORF">MMEN_LOCUS12746</name>
</gene>
<dbReference type="EMBL" id="CAJRST010013335">
    <property type="protein sequence ID" value="CAG5929112.1"/>
    <property type="molecule type" value="Genomic_DNA"/>
</dbReference>
<dbReference type="Proteomes" id="UP000677803">
    <property type="component" value="Unassembled WGS sequence"/>
</dbReference>
<protein>
    <submittedName>
        <fullName evidence="1">(Atlantic silverside) hypothetical protein</fullName>
    </submittedName>
</protein>
<reference evidence="1" key="1">
    <citation type="submission" date="2021-05" db="EMBL/GenBank/DDBJ databases">
        <authorList>
            <person name="Tigano A."/>
        </authorList>
    </citation>
    <scope>NUCLEOTIDE SEQUENCE</scope>
</reference>
<comment type="caution">
    <text evidence="1">The sequence shown here is derived from an EMBL/GenBank/DDBJ whole genome shotgun (WGS) entry which is preliminary data.</text>
</comment>
<evidence type="ECO:0000313" key="1">
    <source>
        <dbReference type="EMBL" id="CAG5929112.1"/>
    </source>
</evidence>
<dbReference type="AlphaFoldDB" id="A0A8S4BD15"/>
<sequence>MESCAGLEVCGSGVGQDFPVGVPHRVHTGNRFNLHPRSADVPQHTLLKANTNSRRLTVTSHFFFWPE</sequence>
<evidence type="ECO:0000313" key="2">
    <source>
        <dbReference type="Proteomes" id="UP000677803"/>
    </source>
</evidence>
<keyword evidence="2" id="KW-1185">Reference proteome</keyword>